<keyword evidence="2" id="KW-1185">Reference proteome</keyword>
<evidence type="ECO:0008006" key="3">
    <source>
        <dbReference type="Google" id="ProtNLM"/>
    </source>
</evidence>
<name>A0ABV7GIW0_9RHOB</name>
<dbReference type="EMBL" id="JBHRTB010000009">
    <property type="protein sequence ID" value="MFC3141467.1"/>
    <property type="molecule type" value="Genomic_DNA"/>
</dbReference>
<accession>A0ABV7GIW0</accession>
<gene>
    <name evidence="1" type="ORF">ACFOGP_02035</name>
</gene>
<organism evidence="1 2">
    <name type="scientific">Psychromarinibacter halotolerans</name>
    <dbReference type="NCBI Taxonomy" id="1775175"/>
    <lineage>
        <taxon>Bacteria</taxon>
        <taxon>Pseudomonadati</taxon>
        <taxon>Pseudomonadota</taxon>
        <taxon>Alphaproteobacteria</taxon>
        <taxon>Rhodobacterales</taxon>
        <taxon>Paracoccaceae</taxon>
        <taxon>Psychromarinibacter</taxon>
    </lineage>
</organism>
<comment type="caution">
    <text evidence="1">The sequence shown here is derived from an EMBL/GenBank/DDBJ whole genome shotgun (WGS) entry which is preliminary data.</text>
</comment>
<reference evidence="2" key="1">
    <citation type="journal article" date="2019" name="Int. J. Syst. Evol. Microbiol.">
        <title>The Global Catalogue of Microorganisms (GCM) 10K type strain sequencing project: providing services to taxonomists for standard genome sequencing and annotation.</title>
        <authorList>
            <consortium name="The Broad Institute Genomics Platform"/>
            <consortium name="The Broad Institute Genome Sequencing Center for Infectious Disease"/>
            <person name="Wu L."/>
            <person name="Ma J."/>
        </authorList>
    </citation>
    <scope>NUCLEOTIDE SEQUENCE [LARGE SCALE GENOMIC DNA]</scope>
    <source>
        <strain evidence="2">KCTC 52366</strain>
    </source>
</reference>
<protein>
    <recommendedName>
        <fullName evidence="3">Beta/gamma crystallin</fullName>
    </recommendedName>
</protein>
<proteinExistence type="predicted"/>
<dbReference type="Proteomes" id="UP001595632">
    <property type="component" value="Unassembled WGS sequence"/>
</dbReference>
<dbReference type="RefSeq" id="WP_275634938.1">
    <property type="nucleotide sequence ID" value="NZ_JARGYD010000014.1"/>
</dbReference>
<evidence type="ECO:0000313" key="2">
    <source>
        <dbReference type="Proteomes" id="UP001595632"/>
    </source>
</evidence>
<evidence type="ECO:0000313" key="1">
    <source>
        <dbReference type="EMBL" id="MFC3141467.1"/>
    </source>
</evidence>
<sequence length="106" mass="12293">MLAQADERADIDISGSAFDFVRSIRVYHVQFSQHQDRDGDCIRYDSTRLGSYGVQGDYRWQRSSVGAVPPASLLPRPEHCGWVSYRSVFVDWRDHEGNYGFEEVRY</sequence>